<accession>A0ACC2SKW8</accession>
<proteinExistence type="predicted"/>
<evidence type="ECO:0000313" key="2">
    <source>
        <dbReference type="Proteomes" id="UP001165960"/>
    </source>
</evidence>
<protein>
    <submittedName>
        <fullName evidence="1">Uncharacterized protein</fullName>
    </submittedName>
</protein>
<dbReference type="Proteomes" id="UP001165960">
    <property type="component" value="Unassembled WGS sequence"/>
</dbReference>
<reference evidence="1" key="1">
    <citation type="submission" date="2022-04" db="EMBL/GenBank/DDBJ databases">
        <title>Genome of the entomopathogenic fungus Entomophthora muscae.</title>
        <authorList>
            <person name="Elya C."/>
            <person name="Lovett B.R."/>
            <person name="Lee E."/>
            <person name="Macias A.M."/>
            <person name="Hajek A.E."/>
            <person name="De Bivort B.L."/>
            <person name="Kasson M.T."/>
            <person name="De Fine Licht H.H."/>
            <person name="Stajich J.E."/>
        </authorList>
    </citation>
    <scope>NUCLEOTIDE SEQUENCE</scope>
    <source>
        <strain evidence="1">Berkeley</strain>
    </source>
</reference>
<dbReference type="EMBL" id="QTSX02004989">
    <property type="protein sequence ID" value="KAJ9062811.1"/>
    <property type="molecule type" value="Genomic_DNA"/>
</dbReference>
<keyword evidence="2" id="KW-1185">Reference proteome</keyword>
<gene>
    <name evidence="1" type="ORF">DSO57_1006589</name>
</gene>
<name>A0ACC2SKW8_9FUNG</name>
<organism evidence="1 2">
    <name type="scientific">Entomophthora muscae</name>
    <dbReference type="NCBI Taxonomy" id="34485"/>
    <lineage>
        <taxon>Eukaryota</taxon>
        <taxon>Fungi</taxon>
        <taxon>Fungi incertae sedis</taxon>
        <taxon>Zoopagomycota</taxon>
        <taxon>Entomophthoromycotina</taxon>
        <taxon>Entomophthoromycetes</taxon>
        <taxon>Entomophthorales</taxon>
        <taxon>Entomophthoraceae</taxon>
        <taxon>Entomophthora</taxon>
    </lineage>
</organism>
<evidence type="ECO:0000313" key="1">
    <source>
        <dbReference type="EMBL" id="KAJ9062811.1"/>
    </source>
</evidence>
<comment type="caution">
    <text evidence="1">The sequence shown here is derived from an EMBL/GenBank/DDBJ whole genome shotgun (WGS) entry which is preliminary data.</text>
</comment>
<sequence>MDNQSQKEKRLSPFATATYQPIQPMTVKEYMSITWRHHAQSSYPFPYHYYTPPFSTGSTPSVATGPMGNQYNELGKTTVQ</sequence>